<reference evidence="1" key="1">
    <citation type="journal article" date="2020" name="Stud. Mycol.">
        <title>101 Dothideomycetes genomes: a test case for predicting lifestyles and emergence of pathogens.</title>
        <authorList>
            <person name="Haridas S."/>
            <person name="Albert R."/>
            <person name="Binder M."/>
            <person name="Bloem J."/>
            <person name="Labutti K."/>
            <person name="Salamov A."/>
            <person name="Andreopoulos B."/>
            <person name="Baker S."/>
            <person name="Barry K."/>
            <person name="Bills G."/>
            <person name="Bluhm B."/>
            <person name="Cannon C."/>
            <person name="Castanera R."/>
            <person name="Culley D."/>
            <person name="Daum C."/>
            <person name="Ezra D."/>
            <person name="Gonzalez J."/>
            <person name="Henrissat B."/>
            <person name="Kuo A."/>
            <person name="Liang C."/>
            <person name="Lipzen A."/>
            <person name="Lutzoni F."/>
            <person name="Magnuson J."/>
            <person name="Mondo S."/>
            <person name="Nolan M."/>
            <person name="Ohm R."/>
            <person name="Pangilinan J."/>
            <person name="Park H.-J."/>
            <person name="Ramirez L."/>
            <person name="Alfaro M."/>
            <person name="Sun H."/>
            <person name="Tritt A."/>
            <person name="Yoshinaga Y."/>
            <person name="Zwiers L.-H."/>
            <person name="Turgeon B."/>
            <person name="Goodwin S."/>
            <person name="Spatafora J."/>
            <person name="Crous P."/>
            <person name="Grigoriev I."/>
        </authorList>
    </citation>
    <scope>NUCLEOTIDE SEQUENCE</scope>
    <source>
        <strain evidence="1">CBS 525.71</strain>
    </source>
</reference>
<sequence>MNGPTIIRDEDGELPFPEDQHYNADGKNFQVTQAYAKVGINPTDGLVYFIHRQSPEDAAGEHWRRGKPTHEELPALRSSSDIAWGMWNRVASGSQKLNYFMAVSVINPETQYIMKCALQQYNIDEVPAWPGKDFEFVIKNAKPKESDLLEMEAALALLGSSNGLGAGYFIIQHRRQLGWKYIWKVKIWMAGNGVWANPNILFYVSNRAFEGPEQQHRLDEQLKSLHISQRRKRDLNETVEAGVVHKNKDGKNVIREHVVIAKF</sequence>
<keyword evidence="2" id="KW-1185">Reference proteome</keyword>
<proteinExistence type="predicted"/>
<dbReference type="Proteomes" id="UP000799754">
    <property type="component" value="Unassembled WGS sequence"/>
</dbReference>
<accession>A0ACB6RYP5</accession>
<comment type="caution">
    <text evidence="1">The sequence shown here is derived from an EMBL/GenBank/DDBJ whole genome shotgun (WGS) entry which is preliminary data.</text>
</comment>
<gene>
    <name evidence="1" type="ORF">BU25DRAFT_471761</name>
</gene>
<evidence type="ECO:0000313" key="1">
    <source>
        <dbReference type="EMBL" id="KAF2626279.1"/>
    </source>
</evidence>
<organism evidence="1 2">
    <name type="scientific">Macroventuria anomochaeta</name>
    <dbReference type="NCBI Taxonomy" id="301207"/>
    <lineage>
        <taxon>Eukaryota</taxon>
        <taxon>Fungi</taxon>
        <taxon>Dikarya</taxon>
        <taxon>Ascomycota</taxon>
        <taxon>Pezizomycotina</taxon>
        <taxon>Dothideomycetes</taxon>
        <taxon>Pleosporomycetidae</taxon>
        <taxon>Pleosporales</taxon>
        <taxon>Pleosporineae</taxon>
        <taxon>Didymellaceae</taxon>
        <taxon>Macroventuria</taxon>
    </lineage>
</organism>
<evidence type="ECO:0000313" key="2">
    <source>
        <dbReference type="Proteomes" id="UP000799754"/>
    </source>
</evidence>
<name>A0ACB6RYP5_9PLEO</name>
<dbReference type="EMBL" id="MU006721">
    <property type="protein sequence ID" value="KAF2626279.1"/>
    <property type="molecule type" value="Genomic_DNA"/>
</dbReference>
<protein>
    <submittedName>
        <fullName evidence="1">Uncharacterized protein</fullName>
    </submittedName>
</protein>